<evidence type="ECO:0000313" key="9">
    <source>
        <dbReference type="Proteomes" id="UP000228528"/>
    </source>
</evidence>
<comment type="caution">
    <text evidence="8">The sequence shown here is derived from an EMBL/GenBank/DDBJ whole genome shotgun (WGS) entry which is preliminary data.</text>
</comment>
<evidence type="ECO:0000256" key="4">
    <source>
        <dbReference type="ARBA" id="ARBA00022989"/>
    </source>
</evidence>
<reference evidence="9" key="1">
    <citation type="submission" date="2017-09" db="EMBL/GenBank/DDBJ databases">
        <title>Depth-based differentiation of microbial function through sediment-hosted aquifers and enrichment of novel symbionts in the deep terrestrial subsurface.</title>
        <authorList>
            <person name="Probst A.J."/>
            <person name="Ladd B."/>
            <person name="Jarett J.K."/>
            <person name="Geller-Mcgrath D.E."/>
            <person name="Sieber C.M.K."/>
            <person name="Emerson J.B."/>
            <person name="Anantharaman K."/>
            <person name="Thomas B.C."/>
            <person name="Malmstrom R."/>
            <person name="Stieglmeier M."/>
            <person name="Klingl A."/>
            <person name="Woyke T."/>
            <person name="Ryan C.M."/>
            <person name="Banfield J.F."/>
        </authorList>
    </citation>
    <scope>NUCLEOTIDE SEQUENCE [LARGE SCALE GENOMIC DNA]</scope>
</reference>
<keyword evidence="5 6" id="KW-0472">Membrane</keyword>
<evidence type="ECO:0000256" key="6">
    <source>
        <dbReference type="SAM" id="Phobius"/>
    </source>
</evidence>
<dbReference type="AlphaFoldDB" id="A0A2M6P2C7"/>
<proteinExistence type="predicted"/>
<dbReference type="EMBL" id="PFBW01000008">
    <property type="protein sequence ID" value="PIR77866.1"/>
    <property type="molecule type" value="Genomic_DNA"/>
</dbReference>
<feature type="transmembrane region" description="Helical" evidence="6">
    <location>
        <begin position="177"/>
        <end position="197"/>
    </location>
</feature>
<feature type="transmembrane region" description="Helical" evidence="6">
    <location>
        <begin position="15"/>
        <end position="36"/>
    </location>
</feature>
<gene>
    <name evidence="8" type="ORF">COU30_00145</name>
</gene>
<dbReference type="Proteomes" id="UP000228528">
    <property type="component" value="Unassembled WGS sequence"/>
</dbReference>
<feature type="domain" description="Polysaccharide chain length determinant N-terminal" evidence="7">
    <location>
        <begin position="7"/>
        <end position="85"/>
    </location>
</feature>
<keyword evidence="2" id="KW-1003">Cell membrane</keyword>
<keyword evidence="4 6" id="KW-1133">Transmembrane helix</keyword>
<evidence type="ECO:0000256" key="5">
    <source>
        <dbReference type="ARBA" id="ARBA00023136"/>
    </source>
</evidence>
<dbReference type="GO" id="GO:0005886">
    <property type="term" value="C:plasma membrane"/>
    <property type="evidence" value="ECO:0007669"/>
    <property type="project" value="UniProtKB-SubCell"/>
</dbReference>
<evidence type="ECO:0000313" key="8">
    <source>
        <dbReference type="EMBL" id="PIR77866.1"/>
    </source>
</evidence>
<evidence type="ECO:0000256" key="2">
    <source>
        <dbReference type="ARBA" id="ARBA00022475"/>
    </source>
</evidence>
<protein>
    <recommendedName>
        <fullName evidence="7">Polysaccharide chain length determinant N-terminal domain-containing protein</fullName>
    </recommendedName>
</protein>
<dbReference type="PANTHER" id="PTHR32309:SF31">
    <property type="entry name" value="CAPSULAR EXOPOLYSACCHARIDE FAMILY"/>
    <property type="match status" value="1"/>
</dbReference>
<evidence type="ECO:0000259" key="7">
    <source>
        <dbReference type="Pfam" id="PF02706"/>
    </source>
</evidence>
<accession>A0A2M6P2C7</accession>
<keyword evidence="3 6" id="KW-0812">Transmembrane</keyword>
<comment type="subcellular location">
    <subcellularLocation>
        <location evidence="1">Cell membrane</location>
        <topology evidence="1">Multi-pass membrane protein</topology>
    </subcellularLocation>
</comment>
<dbReference type="InterPro" id="IPR050445">
    <property type="entry name" value="Bact_polysacc_biosynth/exp"/>
</dbReference>
<dbReference type="InterPro" id="IPR003856">
    <property type="entry name" value="LPS_length_determ_N"/>
</dbReference>
<dbReference type="PANTHER" id="PTHR32309">
    <property type="entry name" value="TYROSINE-PROTEIN KINASE"/>
    <property type="match status" value="1"/>
</dbReference>
<evidence type="ECO:0000256" key="1">
    <source>
        <dbReference type="ARBA" id="ARBA00004651"/>
    </source>
</evidence>
<organism evidence="8 9">
    <name type="scientific">Candidatus Magasanikbacteria bacterium CG10_big_fil_rev_8_21_14_0_10_38_6</name>
    <dbReference type="NCBI Taxonomy" id="1974647"/>
    <lineage>
        <taxon>Bacteria</taxon>
        <taxon>Candidatus Magasanikiibacteriota</taxon>
    </lineage>
</organism>
<sequence>MSHSPVSLLYKRWKLLFLFGCIFGVLAGGMTFLFPLEYRADAQVFIISQSQQGVDPYTTVKSAERIGENLSELLKTDDFFVKVSNQDGYNLDVSEFTSLNDRKRRKLWEQSVHGSVVYGTGVFSISAYHRSQEQAKALAGAAANTLVANGWQYVGGDVIIRLVNPPVVTQYPVRPNLLVNIVLGFLFGVLFISVFVIRKR</sequence>
<dbReference type="Pfam" id="PF02706">
    <property type="entry name" value="Wzz"/>
    <property type="match status" value="1"/>
</dbReference>
<name>A0A2M6P2C7_9BACT</name>
<evidence type="ECO:0000256" key="3">
    <source>
        <dbReference type="ARBA" id="ARBA00022692"/>
    </source>
</evidence>